<keyword evidence="3" id="KW-1185">Reference proteome</keyword>
<proteinExistence type="predicted"/>
<dbReference type="RefSeq" id="WP_159435797.1">
    <property type="nucleotide sequence ID" value="NZ_FQUZ01000008.1"/>
</dbReference>
<dbReference type="InterPro" id="IPR009937">
    <property type="entry name" value="Phage_holin_3_6"/>
</dbReference>
<dbReference type="OrthoDB" id="8906425at2"/>
<reference evidence="2 3" key="1">
    <citation type="submission" date="2016-11" db="EMBL/GenBank/DDBJ databases">
        <authorList>
            <person name="Jaros S."/>
            <person name="Januszkiewicz K."/>
            <person name="Wedrychowicz H."/>
        </authorList>
    </citation>
    <scope>NUCLEOTIDE SEQUENCE [LARGE SCALE GENOMIC DNA]</scope>
    <source>
        <strain evidence="2 3">DSM 16112</strain>
    </source>
</reference>
<accession>A0A1M4WWE1</accession>
<feature type="transmembrane region" description="Helical" evidence="1">
    <location>
        <begin position="82"/>
        <end position="105"/>
    </location>
</feature>
<gene>
    <name evidence="2" type="ORF">SAMN02745117_00927</name>
</gene>
<sequence>MTINWQSLLGFNRLRDSARYWAEEGGHAVNDRMELAMLEWQTQKKALLKALIAAMLLGYFGFGLLLLGSMATMLHWWDTEHWGSALAGVLGFWLAAAVVSTALLLHARKRFAKAFVLTRKVLAADWQEFKEHL</sequence>
<keyword evidence="1" id="KW-1133">Transmembrane helix</keyword>
<dbReference type="Pfam" id="PF07332">
    <property type="entry name" value="Phage_holin_3_6"/>
    <property type="match status" value="1"/>
</dbReference>
<evidence type="ECO:0000313" key="3">
    <source>
        <dbReference type="Proteomes" id="UP000184327"/>
    </source>
</evidence>
<name>A0A1M4WWE1_9BURK</name>
<dbReference type="AlphaFoldDB" id="A0A1M4WWE1"/>
<organism evidence="2 3">
    <name type="scientific">Lampropedia hyalina DSM 16112</name>
    <dbReference type="NCBI Taxonomy" id="1122156"/>
    <lineage>
        <taxon>Bacteria</taxon>
        <taxon>Pseudomonadati</taxon>
        <taxon>Pseudomonadota</taxon>
        <taxon>Betaproteobacteria</taxon>
        <taxon>Burkholderiales</taxon>
        <taxon>Comamonadaceae</taxon>
        <taxon>Lampropedia</taxon>
    </lineage>
</organism>
<protein>
    <submittedName>
        <fullName evidence="2">Putative Holin-X, holin superfamily III</fullName>
    </submittedName>
</protein>
<dbReference type="Proteomes" id="UP000184327">
    <property type="component" value="Unassembled WGS sequence"/>
</dbReference>
<dbReference type="STRING" id="1122156.SAMN02745117_00927"/>
<evidence type="ECO:0000256" key="1">
    <source>
        <dbReference type="SAM" id="Phobius"/>
    </source>
</evidence>
<evidence type="ECO:0000313" key="2">
    <source>
        <dbReference type="EMBL" id="SHE85525.1"/>
    </source>
</evidence>
<dbReference type="EMBL" id="FQUZ01000008">
    <property type="protein sequence ID" value="SHE85525.1"/>
    <property type="molecule type" value="Genomic_DNA"/>
</dbReference>
<feature type="transmembrane region" description="Helical" evidence="1">
    <location>
        <begin position="50"/>
        <end position="76"/>
    </location>
</feature>
<keyword evidence="1" id="KW-0472">Membrane</keyword>
<keyword evidence="1" id="KW-0812">Transmembrane</keyword>